<dbReference type="Proteomes" id="UP000236546">
    <property type="component" value="Unassembled WGS sequence"/>
</dbReference>
<organism evidence="3 4">
    <name type="scientific">Trichoderma gamsii</name>
    <dbReference type="NCBI Taxonomy" id="398673"/>
    <lineage>
        <taxon>Eukaryota</taxon>
        <taxon>Fungi</taxon>
        <taxon>Dikarya</taxon>
        <taxon>Ascomycota</taxon>
        <taxon>Pezizomycotina</taxon>
        <taxon>Sordariomycetes</taxon>
        <taxon>Hypocreomycetidae</taxon>
        <taxon>Hypocreales</taxon>
        <taxon>Hypocreaceae</taxon>
        <taxon>Trichoderma</taxon>
    </lineage>
</organism>
<accession>A0A2K0TKM4</accession>
<sequence>MGLFDRRDPNGEQSALPFHNCPKRAPSEHQLSTLNPRPDDASSADGGLPKAWQDQGEEPSTSHRLSPNSSRGNASMAMSSFNMKPQPMFAGPPPPISASMLIMKDPIRVDPAAGRSVRYRNTPHTLLGGSPTEANSLLLEHRRQEIEQNSDSVWRGFVSQEKAQEKEVQVLLDQQAVALVAGSGIENDASSTGSSTPTGSFFSAPGYQQRAALSLYIPPRTTRDGNVVPTRQPANDRPQGLKATRESMRKLIASMTSLKHDQSAYIDEALDKRIKALKHLKKLSIKRARLEAEIKSLADNSDEPLAREFTVIDTEHHVLGEEIQLLEAKLSRMRTRHRLLKERMDDIRNKREAGLSGYYGALNELTAEAVAYIRHPTIQPLDPDFLSGSQAEGGPTTSGGAEFMQLIPERRTPQLAASWWTAEIEILERRKDYTERYCQALEEGGQVWDKVTQLVSKFESDFRQATKSGTGTPSVKGKEKAPSVEGVISDQLLRMEEVLGELKEYMRQSEQQNWTLLICAIGAELEAFENGYKALKSMANPPKQPPPPSDDEDASTDVDEPSGPSRQQENHPVDEESDNEVPPDLFSGPQPNHHEDGDDKHISADNTDGGTLRRYDSENEVPPEFLVEHV</sequence>
<feature type="compositionally biased region" description="Acidic residues" evidence="2">
    <location>
        <begin position="549"/>
        <end position="560"/>
    </location>
</feature>
<feature type="region of interest" description="Disordered" evidence="2">
    <location>
        <begin position="1"/>
        <end position="91"/>
    </location>
</feature>
<evidence type="ECO:0000313" key="4">
    <source>
        <dbReference type="Proteomes" id="UP000236546"/>
    </source>
</evidence>
<feature type="compositionally biased region" description="Basic and acidic residues" evidence="2">
    <location>
        <begin position="1"/>
        <end position="10"/>
    </location>
</feature>
<proteinExistence type="predicted"/>
<protein>
    <recommendedName>
        <fullName evidence="5">Autophagy-related protein 28</fullName>
    </recommendedName>
</protein>
<evidence type="ECO:0000256" key="2">
    <source>
        <dbReference type="SAM" id="MobiDB-lite"/>
    </source>
</evidence>
<dbReference type="OrthoDB" id="5342758at2759"/>
<comment type="caution">
    <text evidence="3">The sequence shown here is derived from an EMBL/GenBank/DDBJ whole genome shotgun (WGS) entry which is preliminary data.</text>
</comment>
<feature type="compositionally biased region" description="Polar residues" evidence="2">
    <location>
        <begin position="58"/>
        <end position="83"/>
    </location>
</feature>
<dbReference type="AlphaFoldDB" id="A0A2K0TKM4"/>
<evidence type="ECO:0000256" key="1">
    <source>
        <dbReference type="SAM" id="Coils"/>
    </source>
</evidence>
<feature type="region of interest" description="Disordered" evidence="2">
    <location>
        <begin position="464"/>
        <end position="483"/>
    </location>
</feature>
<feature type="compositionally biased region" description="Basic and acidic residues" evidence="2">
    <location>
        <begin position="592"/>
        <end position="603"/>
    </location>
</feature>
<keyword evidence="1" id="KW-0175">Coiled coil</keyword>
<reference evidence="3 4" key="1">
    <citation type="submission" date="2017-02" db="EMBL/GenBank/DDBJ databases">
        <title>Genomes of Trichoderma spp. with biocontrol activity.</title>
        <authorList>
            <person name="Gardiner D."/>
            <person name="Kazan K."/>
            <person name="Vos C."/>
            <person name="Harvey P."/>
        </authorList>
    </citation>
    <scope>NUCLEOTIDE SEQUENCE [LARGE SCALE GENOMIC DNA]</scope>
    <source>
        <strain evidence="3 4">A5MH</strain>
    </source>
</reference>
<gene>
    <name evidence="3" type="ORF">TGAMA5MH_02096</name>
</gene>
<evidence type="ECO:0000313" key="3">
    <source>
        <dbReference type="EMBL" id="PNP46061.1"/>
    </source>
</evidence>
<name>A0A2K0TKM4_9HYPO</name>
<feature type="region of interest" description="Disordered" evidence="2">
    <location>
        <begin position="222"/>
        <end position="242"/>
    </location>
</feature>
<feature type="region of interest" description="Disordered" evidence="2">
    <location>
        <begin position="536"/>
        <end position="630"/>
    </location>
</feature>
<feature type="coiled-coil region" evidence="1">
    <location>
        <begin position="280"/>
        <end position="350"/>
    </location>
</feature>
<dbReference type="EMBL" id="MTYH01000016">
    <property type="protein sequence ID" value="PNP46061.1"/>
    <property type="molecule type" value="Genomic_DNA"/>
</dbReference>
<evidence type="ECO:0008006" key="5">
    <source>
        <dbReference type="Google" id="ProtNLM"/>
    </source>
</evidence>